<reference evidence="2" key="1">
    <citation type="submission" date="2014-12" db="EMBL/GenBank/DDBJ databases">
        <title>Insight into the proteome of Arion vulgaris.</title>
        <authorList>
            <person name="Aradska J."/>
            <person name="Bulat T."/>
            <person name="Smidak R."/>
            <person name="Sarate P."/>
            <person name="Gangsoo J."/>
            <person name="Sialana F."/>
            <person name="Bilban M."/>
            <person name="Lubec G."/>
        </authorList>
    </citation>
    <scope>NUCLEOTIDE SEQUENCE</scope>
    <source>
        <tissue evidence="2">Skin</tissue>
    </source>
</reference>
<proteinExistence type="predicted"/>
<organism evidence="2">
    <name type="scientific">Arion vulgaris</name>
    <dbReference type="NCBI Taxonomy" id="1028688"/>
    <lineage>
        <taxon>Eukaryota</taxon>
        <taxon>Metazoa</taxon>
        <taxon>Spiralia</taxon>
        <taxon>Lophotrochozoa</taxon>
        <taxon>Mollusca</taxon>
        <taxon>Gastropoda</taxon>
        <taxon>Heterobranchia</taxon>
        <taxon>Euthyneura</taxon>
        <taxon>Panpulmonata</taxon>
        <taxon>Eupulmonata</taxon>
        <taxon>Stylommatophora</taxon>
        <taxon>Helicina</taxon>
        <taxon>Arionoidea</taxon>
        <taxon>Arionidae</taxon>
        <taxon>Arion</taxon>
    </lineage>
</organism>
<dbReference type="EMBL" id="HACG01043582">
    <property type="protein sequence ID" value="CEK90447.1"/>
    <property type="molecule type" value="Transcribed_RNA"/>
</dbReference>
<sequence length="58" mass="6521">RVCALCNILGRWSAISAERDRVVWGKTQCNQVNPLPLDPFHKPGKDEADHMQARGVHV</sequence>
<gene>
    <name evidence="2" type="primary">ORF176969</name>
</gene>
<accession>A0A0B7BC71</accession>
<feature type="compositionally biased region" description="Basic and acidic residues" evidence="1">
    <location>
        <begin position="39"/>
        <end position="52"/>
    </location>
</feature>
<feature type="region of interest" description="Disordered" evidence="1">
    <location>
        <begin position="35"/>
        <end position="58"/>
    </location>
</feature>
<evidence type="ECO:0000256" key="1">
    <source>
        <dbReference type="SAM" id="MobiDB-lite"/>
    </source>
</evidence>
<name>A0A0B7BC71_9EUPU</name>
<protein>
    <submittedName>
        <fullName evidence="2">Uncharacterized protein</fullName>
    </submittedName>
</protein>
<evidence type="ECO:0000313" key="2">
    <source>
        <dbReference type="EMBL" id="CEK90447.1"/>
    </source>
</evidence>
<dbReference type="AlphaFoldDB" id="A0A0B7BC71"/>
<feature type="non-terminal residue" evidence="2">
    <location>
        <position position="1"/>
    </location>
</feature>